<feature type="region of interest" description="Disordered" evidence="1">
    <location>
        <begin position="146"/>
        <end position="191"/>
    </location>
</feature>
<dbReference type="AlphaFoldDB" id="A0A6A5VNX5"/>
<keyword evidence="3" id="KW-1185">Reference proteome</keyword>
<name>A0A6A5VNX5_9PLEO</name>
<organism evidence="2 3">
    <name type="scientific">Bimuria novae-zelandiae CBS 107.79</name>
    <dbReference type="NCBI Taxonomy" id="1447943"/>
    <lineage>
        <taxon>Eukaryota</taxon>
        <taxon>Fungi</taxon>
        <taxon>Dikarya</taxon>
        <taxon>Ascomycota</taxon>
        <taxon>Pezizomycotina</taxon>
        <taxon>Dothideomycetes</taxon>
        <taxon>Pleosporomycetidae</taxon>
        <taxon>Pleosporales</taxon>
        <taxon>Massarineae</taxon>
        <taxon>Didymosphaeriaceae</taxon>
        <taxon>Bimuria</taxon>
    </lineage>
</organism>
<dbReference type="EMBL" id="ML976672">
    <property type="protein sequence ID" value="KAF1975027.1"/>
    <property type="molecule type" value="Genomic_DNA"/>
</dbReference>
<reference evidence="2" key="1">
    <citation type="journal article" date="2020" name="Stud. Mycol.">
        <title>101 Dothideomycetes genomes: a test case for predicting lifestyles and emergence of pathogens.</title>
        <authorList>
            <person name="Haridas S."/>
            <person name="Albert R."/>
            <person name="Binder M."/>
            <person name="Bloem J."/>
            <person name="Labutti K."/>
            <person name="Salamov A."/>
            <person name="Andreopoulos B."/>
            <person name="Baker S."/>
            <person name="Barry K."/>
            <person name="Bills G."/>
            <person name="Bluhm B."/>
            <person name="Cannon C."/>
            <person name="Castanera R."/>
            <person name="Culley D."/>
            <person name="Daum C."/>
            <person name="Ezra D."/>
            <person name="Gonzalez J."/>
            <person name="Henrissat B."/>
            <person name="Kuo A."/>
            <person name="Liang C."/>
            <person name="Lipzen A."/>
            <person name="Lutzoni F."/>
            <person name="Magnuson J."/>
            <person name="Mondo S."/>
            <person name="Nolan M."/>
            <person name="Ohm R."/>
            <person name="Pangilinan J."/>
            <person name="Park H.-J."/>
            <person name="Ramirez L."/>
            <person name="Alfaro M."/>
            <person name="Sun H."/>
            <person name="Tritt A."/>
            <person name="Yoshinaga Y."/>
            <person name="Zwiers L.-H."/>
            <person name="Turgeon B."/>
            <person name="Goodwin S."/>
            <person name="Spatafora J."/>
            <person name="Crous P."/>
            <person name="Grigoriev I."/>
        </authorList>
    </citation>
    <scope>NUCLEOTIDE SEQUENCE</scope>
    <source>
        <strain evidence="2">CBS 107.79</strain>
    </source>
</reference>
<evidence type="ECO:0000313" key="2">
    <source>
        <dbReference type="EMBL" id="KAF1975027.1"/>
    </source>
</evidence>
<feature type="compositionally biased region" description="Pro residues" evidence="1">
    <location>
        <begin position="180"/>
        <end position="190"/>
    </location>
</feature>
<evidence type="ECO:0000313" key="3">
    <source>
        <dbReference type="Proteomes" id="UP000800036"/>
    </source>
</evidence>
<evidence type="ECO:0000256" key="1">
    <source>
        <dbReference type="SAM" id="MobiDB-lite"/>
    </source>
</evidence>
<protein>
    <submittedName>
        <fullName evidence="2">Uncharacterized protein</fullName>
    </submittedName>
</protein>
<dbReference type="Proteomes" id="UP000800036">
    <property type="component" value="Unassembled WGS sequence"/>
</dbReference>
<feature type="region of interest" description="Disordered" evidence="1">
    <location>
        <begin position="249"/>
        <end position="290"/>
    </location>
</feature>
<sequence>MLALPEPPFDVTEAVNTHYARLSAPHCTLKTSSASRRRTLIDRRLQDALQSVFLLPNPASAALQAKSLIESWAAGADVLGDQSAHPSRRPGPLLQTAFCALPHQLGRVLHRPQSALLSQSRALRLCKRLYPLVLFSQARIVPPNCAPRRAPSSSAAADDDAPALCFPGPPGFKEDKRVPPRPPPRPPRPPECLSLLPNCAAPTRANACSVPRGHFEPRAIEDLIAPSSSERRQNWGCATAVPTVSLLSAQTVPPSPPRPRARTAAVHRRSPLPVRHTSATTKARPQTRIL</sequence>
<proteinExistence type="predicted"/>
<feature type="compositionally biased region" description="Low complexity" evidence="1">
    <location>
        <begin position="146"/>
        <end position="156"/>
    </location>
</feature>
<feature type="compositionally biased region" description="Polar residues" evidence="1">
    <location>
        <begin position="277"/>
        <end position="290"/>
    </location>
</feature>
<accession>A0A6A5VNX5</accession>
<feature type="compositionally biased region" description="Basic residues" evidence="1">
    <location>
        <begin position="259"/>
        <end position="270"/>
    </location>
</feature>
<gene>
    <name evidence="2" type="ORF">BU23DRAFT_635074</name>
</gene>